<dbReference type="EMBL" id="JABSTR010000007">
    <property type="protein sequence ID" value="KAH9375615.1"/>
    <property type="molecule type" value="Genomic_DNA"/>
</dbReference>
<dbReference type="VEuPathDB" id="VectorBase:HLOH_053863"/>
<feature type="region of interest" description="Disordered" evidence="2">
    <location>
        <begin position="143"/>
        <end position="189"/>
    </location>
</feature>
<reference evidence="3 4" key="1">
    <citation type="journal article" date="2020" name="Cell">
        <title>Large-Scale Comparative Analyses of Tick Genomes Elucidate Their Genetic Diversity and Vector Capacities.</title>
        <authorList>
            <consortium name="Tick Genome and Microbiome Consortium (TIGMIC)"/>
            <person name="Jia N."/>
            <person name="Wang J."/>
            <person name="Shi W."/>
            <person name="Du L."/>
            <person name="Sun Y."/>
            <person name="Zhan W."/>
            <person name="Jiang J.F."/>
            <person name="Wang Q."/>
            <person name="Zhang B."/>
            <person name="Ji P."/>
            <person name="Bell-Sakyi L."/>
            <person name="Cui X.M."/>
            <person name="Yuan T.T."/>
            <person name="Jiang B.G."/>
            <person name="Yang W.F."/>
            <person name="Lam T.T."/>
            <person name="Chang Q.C."/>
            <person name="Ding S.J."/>
            <person name="Wang X.J."/>
            <person name="Zhu J.G."/>
            <person name="Ruan X.D."/>
            <person name="Zhao L."/>
            <person name="Wei J.T."/>
            <person name="Ye R.Z."/>
            <person name="Que T.C."/>
            <person name="Du C.H."/>
            <person name="Zhou Y.H."/>
            <person name="Cheng J.X."/>
            <person name="Dai P.F."/>
            <person name="Guo W.B."/>
            <person name="Han X.H."/>
            <person name="Huang E.J."/>
            <person name="Li L.F."/>
            <person name="Wei W."/>
            <person name="Gao Y.C."/>
            <person name="Liu J.Z."/>
            <person name="Shao H.Z."/>
            <person name="Wang X."/>
            <person name="Wang C.C."/>
            <person name="Yang T.C."/>
            <person name="Huo Q.B."/>
            <person name="Li W."/>
            <person name="Chen H.Y."/>
            <person name="Chen S.E."/>
            <person name="Zhou L.G."/>
            <person name="Ni X.B."/>
            <person name="Tian J.H."/>
            <person name="Sheng Y."/>
            <person name="Liu T."/>
            <person name="Pan Y.S."/>
            <person name="Xia L.Y."/>
            <person name="Li J."/>
            <person name="Zhao F."/>
            <person name="Cao W.C."/>
        </authorList>
    </citation>
    <scope>NUCLEOTIDE SEQUENCE [LARGE SCALE GENOMIC DNA]</scope>
    <source>
        <strain evidence="3">HaeL-2018</strain>
    </source>
</reference>
<dbReference type="GO" id="GO:0000785">
    <property type="term" value="C:chromatin"/>
    <property type="evidence" value="ECO:0007669"/>
    <property type="project" value="TreeGrafter"/>
</dbReference>
<keyword evidence="4" id="KW-1185">Reference proteome</keyword>
<dbReference type="AlphaFoldDB" id="A0A9J6GM47"/>
<dbReference type="GO" id="GO:0006357">
    <property type="term" value="P:regulation of transcription by RNA polymerase II"/>
    <property type="evidence" value="ECO:0007669"/>
    <property type="project" value="TreeGrafter"/>
</dbReference>
<sequence>MVAGTTTVKSLTEAMLFTLPKEGGRRSPQEHSSGYGLVDAVNRLDVETDQVETYTANLRDRQREPEISDSPFDNGENPQDMPAVSPRSIARVVYAENKRKARLAQALFEHLGQKVIEPLYCQPSDTAIYHEKKRKYEEFKETLNLHFKRKPQERQDRADPSPDTPNHPASFAEWNRPERQQCGVGGQRA</sequence>
<dbReference type="OrthoDB" id="10258692at2759"/>
<feature type="region of interest" description="Disordered" evidence="2">
    <location>
        <begin position="55"/>
        <end position="84"/>
    </location>
</feature>
<gene>
    <name evidence="3" type="ORF">HPB48_012307</name>
</gene>
<dbReference type="InterPro" id="IPR051571">
    <property type="entry name" value="N-CoR_corepressor"/>
</dbReference>
<feature type="compositionally biased region" description="Basic and acidic residues" evidence="2">
    <location>
        <begin position="150"/>
        <end position="160"/>
    </location>
</feature>
<dbReference type="PANTHER" id="PTHR13992">
    <property type="entry name" value="NUCLEAR RECEPTOR CO-REPRESSOR RELATED NCOR"/>
    <property type="match status" value="1"/>
</dbReference>
<dbReference type="PANTHER" id="PTHR13992:SF39">
    <property type="entry name" value="SMRTER, ISOFORM G"/>
    <property type="match status" value="1"/>
</dbReference>
<organism evidence="3 4">
    <name type="scientific">Haemaphysalis longicornis</name>
    <name type="common">Bush tick</name>
    <dbReference type="NCBI Taxonomy" id="44386"/>
    <lineage>
        <taxon>Eukaryota</taxon>
        <taxon>Metazoa</taxon>
        <taxon>Ecdysozoa</taxon>
        <taxon>Arthropoda</taxon>
        <taxon>Chelicerata</taxon>
        <taxon>Arachnida</taxon>
        <taxon>Acari</taxon>
        <taxon>Parasitiformes</taxon>
        <taxon>Ixodida</taxon>
        <taxon>Ixodoidea</taxon>
        <taxon>Ixodidae</taxon>
        <taxon>Haemaphysalinae</taxon>
        <taxon>Haemaphysalis</taxon>
    </lineage>
</organism>
<evidence type="ECO:0000313" key="4">
    <source>
        <dbReference type="Proteomes" id="UP000821853"/>
    </source>
</evidence>
<accession>A0A9J6GM47</accession>
<comment type="similarity">
    <text evidence="1">Belongs to the N-CoR nuclear receptor corepressors family.</text>
</comment>
<comment type="caution">
    <text evidence="3">The sequence shown here is derived from an EMBL/GenBank/DDBJ whole genome shotgun (WGS) entry which is preliminary data.</text>
</comment>
<evidence type="ECO:0000313" key="3">
    <source>
        <dbReference type="EMBL" id="KAH9375615.1"/>
    </source>
</evidence>
<proteinExistence type="inferred from homology"/>
<evidence type="ECO:0000256" key="1">
    <source>
        <dbReference type="ARBA" id="ARBA00010097"/>
    </source>
</evidence>
<evidence type="ECO:0000256" key="2">
    <source>
        <dbReference type="SAM" id="MobiDB-lite"/>
    </source>
</evidence>
<dbReference type="Proteomes" id="UP000821853">
    <property type="component" value="Chromosome 5"/>
</dbReference>
<name>A0A9J6GM47_HAELO</name>
<protein>
    <submittedName>
        <fullName evidence="3">Uncharacterized protein</fullName>
    </submittedName>
</protein>